<feature type="non-terminal residue" evidence="1">
    <location>
        <position position="192"/>
    </location>
</feature>
<comment type="caution">
    <text evidence="1">The sequence shown here is derived from an EMBL/GenBank/DDBJ whole genome shotgun (WGS) entry which is preliminary data.</text>
</comment>
<reference evidence="1" key="1">
    <citation type="submission" date="2021-11" db="EMBL/GenBank/DDBJ databases">
        <authorList>
            <consortium name="Genoscope - CEA"/>
            <person name="William W."/>
        </authorList>
    </citation>
    <scope>NUCLEOTIDE SEQUENCE</scope>
</reference>
<keyword evidence="2" id="KW-1185">Reference proteome</keyword>
<dbReference type="Proteomes" id="UP000789595">
    <property type="component" value="Unassembled WGS sequence"/>
</dbReference>
<dbReference type="AlphaFoldDB" id="A0A8J2SVB5"/>
<dbReference type="EMBL" id="CAKKNE010000005">
    <property type="protein sequence ID" value="CAH0375571.1"/>
    <property type="molecule type" value="Genomic_DNA"/>
</dbReference>
<organism evidence="1 2">
    <name type="scientific">Pelagomonas calceolata</name>
    <dbReference type="NCBI Taxonomy" id="35677"/>
    <lineage>
        <taxon>Eukaryota</taxon>
        <taxon>Sar</taxon>
        <taxon>Stramenopiles</taxon>
        <taxon>Ochrophyta</taxon>
        <taxon>Pelagophyceae</taxon>
        <taxon>Pelagomonadales</taxon>
        <taxon>Pelagomonadaceae</taxon>
        <taxon>Pelagomonas</taxon>
    </lineage>
</organism>
<name>A0A8J2SVB5_9STRA</name>
<evidence type="ECO:0000313" key="2">
    <source>
        <dbReference type="Proteomes" id="UP000789595"/>
    </source>
</evidence>
<proteinExistence type="predicted"/>
<accession>A0A8J2SVB5</accession>
<protein>
    <submittedName>
        <fullName evidence="1">Uncharacterized protein</fullName>
    </submittedName>
</protein>
<gene>
    <name evidence="1" type="ORF">PECAL_5P01020</name>
</gene>
<sequence>EDQAFSSTSWSSCASPAGHCCLQLPETIEIMKTALAVTLPLCTAMAPRFVEAGEAIRAAGAATSDVAERLPNWYSSKQGLTEENPTVFGSAGLGLEQAGDRLVAGDDCVADITFAACALEPIELDADLHDAADAFLANDPHAAAESFDAASAAFDQYAELLSREDHADTHEGAGATLARAASALRDAANALR</sequence>
<dbReference type="OrthoDB" id="10637430at2759"/>
<evidence type="ECO:0000313" key="1">
    <source>
        <dbReference type="EMBL" id="CAH0375571.1"/>
    </source>
</evidence>